<evidence type="ECO:0000313" key="3">
    <source>
        <dbReference type="EMBL" id="GEM45211.1"/>
    </source>
</evidence>
<evidence type="ECO:0000313" key="4">
    <source>
        <dbReference type="Proteomes" id="UP000321306"/>
    </source>
</evidence>
<proteinExistence type="predicted"/>
<reference evidence="3 4" key="1">
    <citation type="submission" date="2019-07" db="EMBL/GenBank/DDBJ databases">
        <title>Whole genome shotgun sequence of Deinococcus cellulosilyticus NBRC 106333.</title>
        <authorList>
            <person name="Hosoyama A."/>
            <person name="Uohara A."/>
            <person name="Ohji S."/>
            <person name="Ichikawa N."/>
        </authorList>
    </citation>
    <scope>NUCLEOTIDE SEQUENCE [LARGE SCALE GENOMIC DNA]</scope>
    <source>
        <strain evidence="3 4">NBRC 106333</strain>
    </source>
</reference>
<organism evidence="3 4">
    <name type="scientific">Deinococcus cellulosilyticus (strain DSM 18568 / NBRC 106333 / KACC 11606 / 5516J-15)</name>
    <dbReference type="NCBI Taxonomy" id="1223518"/>
    <lineage>
        <taxon>Bacteria</taxon>
        <taxon>Thermotogati</taxon>
        <taxon>Deinococcota</taxon>
        <taxon>Deinococci</taxon>
        <taxon>Deinococcales</taxon>
        <taxon>Deinococcaceae</taxon>
        <taxon>Deinococcus</taxon>
    </lineage>
</organism>
<keyword evidence="1" id="KW-0812">Transmembrane</keyword>
<evidence type="ECO:0000259" key="2">
    <source>
        <dbReference type="Pfam" id="PF12158"/>
    </source>
</evidence>
<dbReference type="InterPro" id="IPR021994">
    <property type="entry name" value="DUF3592"/>
</dbReference>
<name>A0A511MXX7_DEIC1</name>
<sequence>MTMERTIMTIFAVLGTLFLLGTSWSIGLQWRFLQSSETAIGQVVDLERSRSDDGYVFYPYIRYTTKEGQTLTFRNPVGSNPHPQIGDRVQVRYDPRRPSGATLSGFFDLWLVPFVMGILGICFAGVGYWGLFRFSGKPRFRR</sequence>
<keyword evidence="1" id="KW-0472">Membrane</keyword>
<dbReference type="RefSeq" id="WP_146882623.1">
    <property type="nucleotide sequence ID" value="NZ_BJXB01000003.1"/>
</dbReference>
<accession>A0A511MXX7</accession>
<dbReference type="Proteomes" id="UP000321306">
    <property type="component" value="Unassembled WGS sequence"/>
</dbReference>
<dbReference type="EMBL" id="BJXB01000003">
    <property type="protein sequence ID" value="GEM45211.1"/>
    <property type="molecule type" value="Genomic_DNA"/>
</dbReference>
<dbReference type="OrthoDB" id="163014at2"/>
<feature type="transmembrane region" description="Helical" evidence="1">
    <location>
        <begin position="110"/>
        <end position="132"/>
    </location>
</feature>
<comment type="caution">
    <text evidence="3">The sequence shown here is derived from an EMBL/GenBank/DDBJ whole genome shotgun (WGS) entry which is preliminary data.</text>
</comment>
<gene>
    <name evidence="3" type="ORF">DC3_08460</name>
</gene>
<evidence type="ECO:0000256" key="1">
    <source>
        <dbReference type="SAM" id="Phobius"/>
    </source>
</evidence>
<dbReference type="AlphaFoldDB" id="A0A511MXX7"/>
<protein>
    <recommendedName>
        <fullName evidence="2">DUF3592 domain-containing protein</fullName>
    </recommendedName>
</protein>
<keyword evidence="4" id="KW-1185">Reference proteome</keyword>
<dbReference type="Pfam" id="PF12158">
    <property type="entry name" value="DUF3592"/>
    <property type="match status" value="1"/>
</dbReference>
<feature type="domain" description="DUF3592" evidence="2">
    <location>
        <begin position="41"/>
        <end position="106"/>
    </location>
</feature>
<keyword evidence="1" id="KW-1133">Transmembrane helix</keyword>